<feature type="transmembrane region" description="Helical" evidence="5">
    <location>
        <begin position="435"/>
        <end position="461"/>
    </location>
</feature>
<dbReference type="Pfam" id="PF00916">
    <property type="entry name" value="Sulfate_transp"/>
    <property type="match status" value="1"/>
</dbReference>
<accession>A0AAV6U759</accession>
<evidence type="ECO:0000256" key="3">
    <source>
        <dbReference type="ARBA" id="ARBA00022989"/>
    </source>
</evidence>
<feature type="transmembrane region" description="Helical" evidence="5">
    <location>
        <begin position="42"/>
        <end position="62"/>
    </location>
</feature>
<gene>
    <name evidence="7" type="ORF">JTE90_007049</name>
</gene>
<name>A0AAV6U759_9ARAC</name>
<organism evidence="7 8">
    <name type="scientific">Oedothorax gibbosus</name>
    <dbReference type="NCBI Taxonomy" id="931172"/>
    <lineage>
        <taxon>Eukaryota</taxon>
        <taxon>Metazoa</taxon>
        <taxon>Ecdysozoa</taxon>
        <taxon>Arthropoda</taxon>
        <taxon>Chelicerata</taxon>
        <taxon>Arachnida</taxon>
        <taxon>Araneae</taxon>
        <taxon>Araneomorphae</taxon>
        <taxon>Entelegynae</taxon>
        <taxon>Araneoidea</taxon>
        <taxon>Linyphiidae</taxon>
        <taxon>Erigoninae</taxon>
        <taxon>Oedothorax</taxon>
    </lineage>
</organism>
<dbReference type="AlphaFoldDB" id="A0AAV6U759"/>
<proteinExistence type="predicted"/>
<dbReference type="Proteomes" id="UP000827092">
    <property type="component" value="Unassembled WGS sequence"/>
</dbReference>
<feature type="transmembrane region" description="Helical" evidence="5">
    <location>
        <begin position="69"/>
        <end position="92"/>
    </location>
</feature>
<feature type="transmembrane region" description="Helical" evidence="5">
    <location>
        <begin position="302"/>
        <end position="324"/>
    </location>
</feature>
<evidence type="ECO:0000256" key="1">
    <source>
        <dbReference type="ARBA" id="ARBA00004141"/>
    </source>
</evidence>
<dbReference type="GO" id="GO:0016020">
    <property type="term" value="C:membrane"/>
    <property type="evidence" value="ECO:0007669"/>
    <property type="project" value="UniProtKB-SubCell"/>
</dbReference>
<dbReference type="GO" id="GO:0055085">
    <property type="term" value="P:transmembrane transport"/>
    <property type="evidence" value="ECO:0007669"/>
    <property type="project" value="InterPro"/>
</dbReference>
<feature type="transmembrane region" description="Helical" evidence="5">
    <location>
        <begin position="336"/>
        <end position="353"/>
    </location>
</feature>
<dbReference type="EMBL" id="JAFNEN010000599">
    <property type="protein sequence ID" value="KAG8179869.1"/>
    <property type="molecule type" value="Genomic_DNA"/>
</dbReference>
<reference evidence="7 8" key="1">
    <citation type="journal article" date="2022" name="Nat. Ecol. Evol.">
        <title>A masculinizing supergene underlies an exaggerated male reproductive morph in a spider.</title>
        <authorList>
            <person name="Hendrickx F."/>
            <person name="De Corte Z."/>
            <person name="Sonet G."/>
            <person name="Van Belleghem S.M."/>
            <person name="Kostlbacher S."/>
            <person name="Vangestel C."/>
        </authorList>
    </citation>
    <scope>NUCLEOTIDE SEQUENCE [LARGE SCALE GENOMIC DNA]</scope>
    <source>
        <strain evidence="7">W744_W776</strain>
    </source>
</reference>
<feature type="transmembrane region" description="Helical" evidence="5">
    <location>
        <begin position="228"/>
        <end position="253"/>
    </location>
</feature>
<feature type="transmembrane region" description="Helical" evidence="5">
    <location>
        <begin position="373"/>
        <end position="392"/>
    </location>
</feature>
<feature type="transmembrane region" description="Helical" evidence="5">
    <location>
        <begin position="148"/>
        <end position="169"/>
    </location>
</feature>
<keyword evidence="3 5" id="KW-1133">Transmembrane helix</keyword>
<feature type="transmembrane region" description="Helical" evidence="5">
    <location>
        <begin position="112"/>
        <end position="136"/>
    </location>
</feature>
<evidence type="ECO:0000256" key="4">
    <source>
        <dbReference type="ARBA" id="ARBA00023136"/>
    </source>
</evidence>
<comment type="caution">
    <text evidence="7">The sequence shown here is derived from an EMBL/GenBank/DDBJ whole genome shotgun (WGS) entry which is preliminary data.</text>
</comment>
<keyword evidence="2 5" id="KW-0812">Transmembrane</keyword>
<dbReference type="PANTHER" id="PTHR11814">
    <property type="entry name" value="SULFATE TRANSPORTER"/>
    <property type="match status" value="1"/>
</dbReference>
<evidence type="ECO:0000313" key="7">
    <source>
        <dbReference type="EMBL" id="KAG8179869.1"/>
    </source>
</evidence>
<dbReference type="InterPro" id="IPR001902">
    <property type="entry name" value="SLC26A/SulP_fam"/>
</dbReference>
<protein>
    <recommendedName>
        <fullName evidence="6">SLC26A/SulP transporter domain-containing protein</fullName>
    </recommendedName>
</protein>
<sequence>MECLKNSDFSYSRDSVFNVLKKYIPIISWLPTYTFNDFKGDFIAGFTVGLTVVPQGLALAQLANLPPQYGLYTAFMGSFMYAVFGTCKDLVIGPTSVMALMTAQYVQMGGPAYAALLAFLSGCLQLLLGVFNLGFLMNFVSSTVLSGFMSAAAIITAAMQLKGICGLKFQSRGFLNTMYHFFINIHHTNLYDLTMGVLSIVFLLVLRKYKDKQSTCCTYAKGSSALQGVWWSLATARNAILVILCSGFAFAYLTLGKDVFSLTQHVHAGIPQFEIPQFSLRYHDLIHNVTVNKSTADVFADLGSGVVVIPFISLLEAVAIAKTFTRGGKLLASREMVALGMGNLMGSFVASYPVTGSFSRSVINNASGVRTPLGGIISGTFVLLALCVITPFFHYIPKACLSAIIFSAVIFMIHYEDVPEMWRTNKVELIPFLTTFILSFILGLEYGLIFGIAVALAILLWKQNNVSVAVSTKKDENGHVFIHITPECSIYFPSSDNFKGIIGKALYSQPNVSECTVIIHGDNIKDIDYTTAMGIRNMIKGVKKDNSRIHFHVTELLAIKALNCLTDSASMYMKEEEIHHAVSSSFNNTCTGCSEGIEIVESSSADALLVNCKQGALEKFNHEKEQL</sequence>
<evidence type="ECO:0000256" key="2">
    <source>
        <dbReference type="ARBA" id="ARBA00022692"/>
    </source>
</evidence>
<keyword evidence="4 5" id="KW-0472">Membrane</keyword>
<keyword evidence="8" id="KW-1185">Reference proteome</keyword>
<feature type="transmembrane region" description="Helical" evidence="5">
    <location>
        <begin position="189"/>
        <end position="207"/>
    </location>
</feature>
<comment type="subcellular location">
    <subcellularLocation>
        <location evidence="1">Membrane</location>
        <topology evidence="1">Multi-pass membrane protein</topology>
    </subcellularLocation>
</comment>
<evidence type="ECO:0000256" key="5">
    <source>
        <dbReference type="SAM" id="Phobius"/>
    </source>
</evidence>
<evidence type="ECO:0000313" key="8">
    <source>
        <dbReference type="Proteomes" id="UP000827092"/>
    </source>
</evidence>
<feature type="transmembrane region" description="Helical" evidence="5">
    <location>
        <begin position="399"/>
        <end position="415"/>
    </location>
</feature>
<dbReference type="InterPro" id="IPR011547">
    <property type="entry name" value="SLC26A/SulP_dom"/>
</dbReference>
<feature type="domain" description="SLC26A/SulP transporter" evidence="6">
    <location>
        <begin position="38"/>
        <end position="433"/>
    </location>
</feature>
<evidence type="ECO:0000259" key="6">
    <source>
        <dbReference type="Pfam" id="PF00916"/>
    </source>
</evidence>